<evidence type="ECO:0000313" key="7">
    <source>
        <dbReference type="Proteomes" id="UP000617426"/>
    </source>
</evidence>
<dbReference type="RefSeq" id="WP_221437861.1">
    <property type="nucleotide sequence ID" value="NZ_JACHMK010000001.1"/>
</dbReference>
<dbReference type="PANTHER" id="PTHR47359:SF3">
    <property type="entry name" value="NLP_P60 DOMAIN-CONTAINING PROTEIN-RELATED"/>
    <property type="match status" value="1"/>
</dbReference>
<gene>
    <name evidence="6" type="ORF">HD592_001698</name>
</gene>
<dbReference type="Gene3D" id="1.10.530.10">
    <property type="match status" value="1"/>
</dbReference>
<dbReference type="PROSITE" id="PS51935">
    <property type="entry name" value="NLPC_P60"/>
    <property type="match status" value="1"/>
</dbReference>
<dbReference type="GO" id="GO:0006508">
    <property type="term" value="P:proteolysis"/>
    <property type="evidence" value="ECO:0007669"/>
    <property type="project" value="UniProtKB-KW"/>
</dbReference>
<evidence type="ECO:0000256" key="2">
    <source>
        <dbReference type="ARBA" id="ARBA00022670"/>
    </source>
</evidence>
<dbReference type="InterPro" id="IPR023346">
    <property type="entry name" value="Lysozyme-like_dom_sf"/>
</dbReference>
<dbReference type="Gene3D" id="3.90.1720.10">
    <property type="entry name" value="endopeptidase domain like (from Nostoc punctiforme)"/>
    <property type="match status" value="1"/>
</dbReference>
<dbReference type="Pfam" id="PF00877">
    <property type="entry name" value="NLPC_P60"/>
    <property type="match status" value="1"/>
</dbReference>
<accession>A0A923E598</accession>
<dbReference type="InterPro" id="IPR008258">
    <property type="entry name" value="Transglycosylase_SLT_dom_1"/>
</dbReference>
<reference evidence="6" key="1">
    <citation type="submission" date="2020-08" db="EMBL/GenBank/DDBJ databases">
        <title>Sequencing the genomes of 1000 actinobacteria strains.</title>
        <authorList>
            <person name="Klenk H.-P."/>
        </authorList>
    </citation>
    <scope>NUCLEOTIDE SEQUENCE</scope>
    <source>
        <strain evidence="6">DSM 10695</strain>
    </source>
</reference>
<name>A0A923E598_9ACTO</name>
<keyword evidence="2" id="KW-0645">Protease</keyword>
<keyword evidence="4" id="KW-0788">Thiol protease</keyword>
<comment type="caution">
    <text evidence="6">The sequence shown here is derived from an EMBL/GenBank/DDBJ whole genome shotgun (WGS) entry which is preliminary data.</text>
</comment>
<dbReference type="SUPFAM" id="SSF54001">
    <property type="entry name" value="Cysteine proteinases"/>
    <property type="match status" value="1"/>
</dbReference>
<keyword evidence="7" id="KW-1185">Reference proteome</keyword>
<dbReference type="EMBL" id="JACHMK010000001">
    <property type="protein sequence ID" value="MBB6335133.1"/>
    <property type="molecule type" value="Genomic_DNA"/>
</dbReference>
<dbReference type="PANTHER" id="PTHR47359">
    <property type="entry name" value="PEPTIDOGLYCAN DL-ENDOPEPTIDASE CWLO"/>
    <property type="match status" value="1"/>
</dbReference>
<evidence type="ECO:0000256" key="3">
    <source>
        <dbReference type="ARBA" id="ARBA00022801"/>
    </source>
</evidence>
<protein>
    <recommendedName>
        <fullName evidence="5">NlpC/P60 domain-containing protein</fullName>
    </recommendedName>
</protein>
<feature type="domain" description="NlpC/P60" evidence="5">
    <location>
        <begin position="202"/>
        <end position="330"/>
    </location>
</feature>
<dbReference type="Pfam" id="PF01464">
    <property type="entry name" value="SLT"/>
    <property type="match status" value="1"/>
</dbReference>
<keyword evidence="3" id="KW-0378">Hydrolase</keyword>
<evidence type="ECO:0000259" key="5">
    <source>
        <dbReference type="PROSITE" id="PS51935"/>
    </source>
</evidence>
<sequence>MGRTAWRIITVKAAIASAGVLALVGAITVIPFLAFAGKTASAANAAGISEEVPAEYRADVLRAGSLCPTITPAVIAAQIEVESGWRTDAVSHAGAQGLAQFMPTTWAQYGTDGDGDGKADITNPHDSILSQGTYMCALLGMVTSHLESGRLQGNPLQLSLAAYNAGLGAVLAAGGIPDNGETNTYVPNILSAMSRYQGTTLISSPTGEAKEALNWAIGIANDDSHRYVFGAAGPAHYDCSGLTLTYAKMRGIDLPRTADQQARTGRHITEAEAQPGDLIFWSSNGGVHFYHTAIYLGNGQMVSADNEAQGINVEPIWGRDQYMTFRTHWH</sequence>
<dbReference type="InterPro" id="IPR038765">
    <property type="entry name" value="Papain-like_cys_pep_sf"/>
</dbReference>
<dbReference type="GO" id="GO:0008234">
    <property type="term" value="F:cysteine-type peptidase activity"/>
    <property type="evidence" value="ECO:0007669"/>
    <property type="project" value="UniProtKB-KW"/>
</dbReference>
<dbReference type="SUPFAM" id="SSF53955">
    <property type="entry name" value="Lysozyme-like"/>
    <property type="match status" value="1"/>
</dbReference>
<dbReference type="AlphaFoldDB" id="A0A923E598"/>
<comment type="similarity">
    <text evidence="1">Belongs to the peptidase C40 family.</text>
</comment>
<evidence type="ECO:0000313" key="6">
    <source>
        <dbReference type="EMBL" id="MBB6335133.1"/>
    </source>
</evidence>
<organism evidence="6 7">
    <name type="scientific">Schaalia hyovaginalis</name>
    <dbReference type="NCBI Taxonomy" id="29316"/>
    <lineage>
        <taxon>Bacteria</taxon>
        <taxon>Bacillati</taxon>
        <taxon>Actinomycetota</taxon>
        <taxon>Actinomycetes</taxon>
        <taxon>Actinomycetales</taxon>
        <taxon>Actinomycetaceae</taxon>
        <taxon>Schaalia</taxon>
    </lineage>
</organism>
<dbReference type="CDD" id="cd13399">
    <property type="entry name" value="Slt35-like"/>
    <property type="match status" value="1"/>
</dbReference>
<proteinExistence type="inferred from homology"/>
<evidence type="ECO:0000256" key="1">
    <source>
        <dbReference type="ARBA" id="ARBA00007074"/>
    </source>
</evidence>
<dbReference type="InterPro" id="IPR000064">
    <property type="entry name" value="NLP_P60_dom"/>
</dbReference>
<dbReference type="InterPro" id="IPR051794">
    <property type="entry name" value="PG_Endopeptidase_C40"/>
</dbReference>
<dbReference type="Proteomes" id="UP000617426">
    <property type="component" value="Unassembled WGS sequence"/>
</dbReference>
<evidence type="ECO:0000256" key="4">
    <source>
        <dbReference type="ARBA" id="ARBA00022807"/>
    </source>
</evidence>